<dbReference type="RefSeq" id="WP_253802253.1">
    <property type="nucleotide sequence ID" value="NZ_BAAAUB010000052.1"/>
</dbReference>
<dbReference type="Proteomes" id="UP001206483">
    <property type="component" value="Unassembled WGS sequence"/>
</dbReference>
<protein>
    <submittedName>
        <fullName evidence="2">SnoaL-like aldol condensation-catalyzing enzyme</fullName>
    </submittedName>
</protein>
<accession>A0ABT1J6I0</accession>
<evidence type="ECO:0000313" key="2">
    <source>
        <dbReference type="EMBL" id="MCP2312829.1"/>
    </source>
</evidence>
<evidence type="ECO:0000313" key="3">
    <source>
        <dbReference type="Proteomes" id="UP001206483"/>
    </source>
</evidence>
<proteinExistence type="predicted"/>
<dbReference type="SUPFAM" id="SSF54427">
    <property type="entry name" value="NTF2-like"/>
    <property type="match status" value="1"/>
</dbReference>
<dbReference type="PANTHER" id="PTHR38436:SF1">
    <property type="entry name" value="ESTER CYCLASE"/>
    <property type="match status" value="1"/>
</dbReference>
<dbReference type="Gene3D" id="3.10.450.50">
    <property type="match status" value="1"/>
</dbReference>
<feature type="domain" description="SnoaL-like" evidence="1">
    <location>
        <begin position="9"/>
        <end position="106"/>
    </location>
</feature>
<dbReference type="Pfam" id="PF12680">
    <property type="entry name" value="SnoaL_2"/>
    <property type="match status" value="1"/>
</dbReference>
<gene>
    <name evidence="2" type="ORF">FHR36_006010</name>
</gene>
<name>A0ABT1J6I0_9ACTN</name>
<dbReference type="PANTHER" id="PTHR38436">
    <property type="entry name" value="POLYKETIDE CYCLASE SNOAL-LIKE DOMAIN"/>
    <property type="match status" value="1"/>
</dbReference>
<dbReference type="InterPro" id="IPR009959">
    <property type="entry name" value="Cyclase_SnoaL-like"/>
</dbReference>
<dbReference type="InterPro" id="IPR032710">
    <property type="entry name" value="NTF2-like_dom_sf"/>
</dbReference>
<reference evidence="2 3" key="1">
    <citation type="submission" date="2022-06" db="EMBL/GenBank/DDBJ databases">
        <title>Sequencing the genomes of 1000 actinobacteria strains.</title>
        <authorList>
            <person name="Klenk H.-P."/>
        </authorList>
    </citation>
    <scope>NUCLEOTIDE SEQUENCE [LARGE SCALE GENOMIC DNA]</scope>
    <source>
        <strain evidence="2 3">DSM 41656</strain>
    </source>
</reference>
<keyword evidence="3" id="KW-1185">Reference proteome</keyword>
<organism evidence="2 3">
    <name type="scientific">Kitasatospora paracochleata</name>
    <dbReference type="NCBI Taxonomy" id="58354"/>
    <lineage>
        <taxon>Bacteria</taxon>
        <taxon>Bacillati</taxon>
        <taxon>Actinomycetota</taxon>
        <taxon>Actinomycetes</taxon>
        <taxon>Kitasatosporales</taxon>
        <taxon>Streptomycetaceae</taxon>
        <taxon>Kitasatospora</taxon>
    </lineage>
</organism>
<sequence length="124" mass="13983">MSENNKKLVTDYLTTIWNEGETDEADRFLAENLIQHNPNLPDGRKPLVDFVAGFKTQVPNGRFEVKRIASDHDLVFVHSHFTAQDGDRGMAVVDVFRIEDGLIAEHWDVKENVPETTASGHPIV</sequence>
<evidence type="ECO:0000259" key="1">
    <source>
        <dbReference type="Pfam" id="PF12680"/>
    </source>
</evidence>
<dbReference type="EMBL" id="JAMZDX010000006">
    <property type="protein sequence ID" value="MCP2312829.1"/>
    <property type="molecule type" value="Genomic_DNA"/>
</dbReference>
<comment type="caution">
    <text evidence="2">The sequence shown here is derived from an EMBL/GenBank/DDBJ whole genome shotgun (WGS) entry which is preliminary data.</text>
</comment>
<dbReference type="InterPro" id="IPR037401">
    <property type="entry name" value="SnoaL-like"/>
</dbReference>